<accession>A0A0C2ME10</accession>
<gene>
    <name evidence="1" type="ORF">RF11_13537</name>
</gene>
<reference evidence="1 2" key="1">
    <citation type="journal article" date="2014" name="Genome Biol. Evol.">
        <title>The genome of the myxosporean Thelohanellus kitauei shows adaptations to nutrient acquisition within its fish host.</title>
        <authorList>
            <person name="Yang Y."/>
            <person name="Xiong J."/>
            <person name="Zhou Z."/>
            <person name="Huo F."/>
            <person name="Miao W."/>
            <person name="Ran C."/>
            <person name="Liu Y."/>
            <person name="Zhang J."/>
            <person name="Feng J."/>
            <person name="Wang M."/>
            <person name="Wang M."/>
            <person name="Wang L."/>
            <person name="Yao B."/>
        </authorList>
    </citation>
    <scope>NUCLEOTIDE SEQUENCE [LARGE SCALE GENOMIC DNA]</scope>
    <source>
        <strain evidence="1">Wuqing</strain>
    </source>
</reference>
<comment type="caution">
    <text evidence="1">The sequence shown here is derived from an EMBL/GenBank/DDBJ whole genome shotgun (WGS) entry which is preliminary data.</text>
</comment>
<dbReference type="AlphaFoldDB" id="A0A0C2ME10"/>
<evidence type="ECO:0000313" key="2">
    <source>
        <dbReference type="Proteomes" id="UP000031668"/>
    </source>
</evidence>
<keyword evidence="2" id="KW-1185">Reference proteome</keyword>
<proteinExistence type="predicted"/>
<organism evidence="1 2">
    <name type="scientific">Thelohanellus kitauei</name>
    <name type="common">Myxosporean</name>
    <dbReference type="NCBI Taxonomy" id="669202"/>
    <lineage>
        <taxon>Eukaryota</taxon>
        <taxon>Metazoa</taxon>
        <taxon>Cnidaria</taxon>
        <taxon>Myxozoa</taxon>
        <taxon>Myxosporea</taxon>
        <taxon>Bivalvulida</taxon>
        <taxon>Platysporina</taxon>
        <taxon>Myxobolidae</taxon>
        <taxon>Thelohanellus</taxon>
    </lineage>
</organism>
<dbReference type="EMBL" id="JWZT01004941">
    <property type="protein sequence ID" value="KII62554.1"/>
    <property type="molecule type" value="Genomic_DNA"/>
</dbReference>
<sequence length="186" mass="21375">MQIIDLCISRVTSHGRDPVSNFLSVQEMLQDCDDNVKTQNYQKDLFGRRCKTKNDVASKIGIKLSTLFDLDQTKWSKASLENQTVRKMSTEWRGLATVFSTSHPFHIALVKGNALFEVRLGVYEGNIMNTIDSLVRRLHFFHMTASCHFVFEYYYHHSCGARSRYRKATVILTDSACVTEDFVKCC</sequence>
<protein>
    <submittedName>
        <fullName evidence="1">Uncharacterized protein</fullName>
    </submittedName>
</protein>
<dbReference type="Proteomes" id="UP000031668">
    <property type="component" value="Unassembled WGS sequence"/>
</dbReference>
<evidence type="ECO:0000313" key="1">
    <source>
        <dbReference type="EMBL" id="KII62554.1"/>
    </source>
</evidence>
<name>A0A0C2ME10_THEKT</name>